<evidence type="ECO:0000313" key="2">
    <source>
        <dbReference type="Proteomes" id="UP000475117"/>
    </source>
</evidence>
<sequence length="708" mass="77766">MDQLPTFKSPPPSTPSLGSVVLISTVACLLTLVLCFTPIGRKILLTADNAGADLITRLGTQLKPAPEIVLIEIDRIPRESDTPELAPFTGTPPFSRAVLAQAIRRLHAAGAQTVGITAPISRPSLQYPEGDHELAVTAAEHQQFAYFSAEVGPFPQSTLFAGHPVLAVPDEAIIPLTPDAADLGVMTLPPDRNDGVVRLILHSFPVIDTQAQPGDHPERHIWLSMAARLAGSKIALENITSETHRIRWTHSPKGAGYAPFQPYRLSDLFDPITWQDKFDNGTFFNGKKVLITPAHHSVHNTPLGPTSPAQIQLCSLNALLAGERGIITELPTEWEHAPLITGVLVALVLFCLIRNPAYRTGAALLAAIVLLGLVWILFNRSNQLVPWSGMLFALGCVSAVGIVTDMTAQRAARRTMIQSLSRQTSPKLIRKVRRRPSPYRESLAGTRRPMPLLTVNLKDFAEVVEPRTPGQSVTQLNKYLEHINHCIFDNDGITSTSPGDSILASWGSLDAEPPASSAPRALDAARQIRHELDELNSYWMRRKFPPLKQGIGLHVGECIIGEIGPHNQRQLNIVGRTASTVRQIEALTHKFSSEIILSESMRSLLPEDVQPLMRPLPFIQIHGNPEALTLFDVLRSEKVDHWLTYKDDYLAGLKSFNDGDFESAVRHFDRCRSASPTDGLVTTMLEGAQGFVTRPPRKWKGVISLDKH</sequence>
<dbReference type="GO" id="GO:0035556">
    <property type="term" value="P:intracellular signal transduction"/>
    <property type="evidence" value="ECO:0007669"/>
    <property type="project" value="InterPro"/>
</dbReference>
<dbReference type="KEGG" id="soa:G3M56_002790"/>
<dbReference type="EMBL" id="CP066776">
    <property type="protein sequence ID" value="QQL45534.1"/>
    <property type="molecule type" value="Genomic_DNA"/>
</dbReference>
<dbReference type="InterPro" id="IPR050697">
    <property type="entry name" value="Adenylyl/Guanylyl_Cyclase_3/4"/>
</dbReference>
<evidence type="ECO:0000313" key="1">
    <source>
        <dbReference type="EMBL" id="QQL45534.1"/>
    </source>
</evidence>
<reference evidence="1 2" key="1">
    <citation type="submission" date="2020-12" db="EMBL/GenBank/DDBJ databases">
        <title>Sulforoseuscoccus oceanibium gen. nov., sp. nov., a representative of the phylum Verrucomicrobia with special cytoplasmic membrane, and proposal of Sulforoseuscoccusaceae fam. nov.</title>
        <authorList>
            <person name="Xi F."/>
        </authorList>
    </citation>
    <scope>NUCLEOTIDE SEQUENCE [LARGE SCALE GENOMIC DNA]</scope>
    <source>
        <strain evidence="1 2">T37</strain>
    </source>
</reference>
<dbReference type="PROSITE" id="PS50125">
    <property type="entry name" value="GUANYLATE_CYCLASE_2"/>
    <property type="match status" value="1"/>
</dbReference>
<dbReference type="SMART" id="SM00044">
    <property type="entry name" value="CYCc"/>
    <property type="match status" value="1"/>
</dbReference>
<dbReference type="GO" id="GO:0004016">
    <property type="term" value="F:adenylate cyclase activity"/>
    <property type="evidence" value="ECO:0007669"/>
    <property type="project" value="UniProtKB-ARBA"/>
</dbReference>
<dbReference type="Gene3D" id="3.30.70.1230">
    <property type="entry name" value="Nucleotide cyclase"/>
    <property type="match status" value="1"/>
</dbReference>
<proteinExistence type="predicted"/>
<dbReference type="InterPro" id="IPR001054">
    <property type="entry name" value="A/G_cyclase"/>
</dbReference>
<dbReference type="Pfam" id="PF05226">
    <property type="entry name" value="CHASE2"/>
    <property type="match status" value="1"/>
</dbReference>
<name>A0A6B3L477_9BACT</name>
<dbReference type="SUPFAM" id="SSF55073">
    <property type="entry name" value="Nucleotide cyclase"/>
    <property type="match status" value="1"/>
</dbReference>
<accession>A0A6B3L477</accession>
<dbReference type="SMART" id="SM01080">
    <property type="entry name" value="CHASE2"/>
    <property type="match status" value="1"/>
</dbReference>
<organism evidence="1 2">
    <name type="scientific">Sulfuriroseicoccus oceanibius</name>
    <dbReference type="NCBI Taxonomy" id="2707525"/>
    <lineage>
        <taxon>Bacteria</taxon>
        <taxon>Pseudomonadati</taxon>
        <taxon>Verrucomicrobiota</taxon>
        <taxon>Verrucomicrobiia</taxon>
        <taxon>Verrucomicrobiales</taxon>
        <taxon>Verrucomicrobiaceae</taxon>
        <taxon>Sulfuriroseicoccus</taxon>
    </lineage>
</organism>
<dbReference type="InterPro" id="IPR029787">
    <property type="entry name" value="Nucleotide_cyclase"/>
</dbReference>
<dbReference type="PANTHER" id="PTHR43081">
    <property type="entry name" value="ADENYLATE CYCLASE, TERMINAL-DIFFERENTIATION SPECIFIC-RELATED"/>
    <property type="match status" value="1"/>
</dbReference>
<dbReference type="AlphaFoldDB" id="A0A6B3L477"/>
<dbReference type="Proteomes" id="UP000475117">
    <property type="component" value="Chromosome"/>
</dbReference>
<dbReference type="RefSeq" id="WP_164363122.1">
    <property type="nucleotide sequence ID" value="NZ_CP066776.1"/>
</dbReference>
<protein>
    <submittedName>
        <fullName evidence="1">Adenylate/guanylate cyclase domain-containing protein</fullName>
    </submittedName>
</protein>
<dbReference type="PANTHER" id="PTHR43081:SF1">
    <property type="entry name" value="ADENYLATE CYCLASE, TERMINAL-DIFFERENTIATION SPECIFIC"/>
    <property type="match status" value="1"/>
</dbReference>
<keyword evidence="2" id="KW-1185">Reference proteome</keyword>
<dbReference type="InterPro" id="IPR007890">
    <property type="entry name" value="CHASE2"/>
</dbReference>
<dbReference type="GO" id="GO:0009190">
    <property type="term" value="P:cyclic nucleotide biosynthetic process"/>
    <property type="evidence" value="ECO:0007669"/>
    <property type="project" value="InterPro"/>
</dbReference>
<gene>
    <name evidence="1" type="ORF">G3M56_002790</name>
</gene>
<dbReference type="CDD" id="cd07302">
    <property type="entry name" value="CHD"/>
    <property type="match status" value="1"/>
</dbReference>